<dbReference type="Proteomes" id="UP000260680">
    <property type="component" value="Unassembled WGS sequence"/>
</dbReference>
<accession>A0A3E2N3X8</accession>
<protein>
    <submittedName>
        <fullName evidence="1">Uncharacterized protein</fullName>
    </submittedName>
</protein>
<reference evidence="1 2" key="1">
    <citation type="submission" date="2018-07" db="EMBL/GenBank/DDBJ databases">
        <title>New species, Clostridium PI-S10-A1B.</title>
        <authorList>
            <person name="Krishna G."/>
            <person name="Summeta K."/>
            <person name="Shikha S."/>
            <person name="Prabhu P.B."/>
            <person name="Suresh K."/>
        </authorList>
    </citation>
    <scope>NUCLEOTIDE SEQUENCE [LARGE SCALE GENOMIC DNA]</scope>
    <source>
        <strain evidence="1 2">PI-S10-A1B</strain>
    </source>
</reference>
<evidence type="ECO:0000313" key="2">
    <source>
        <dbReference type="Proteomes" id="UP000260680"/>
    </source>
</evidence>
<comment type="caution">
    <text evidence="1">The sequence shown here is derived from an EMBL/GenBank/DDBJ whole genome shotgun (WGS) entry which is preliminary data.</text>
</comment>
<name>A0A3E2N3X8_9FIRM</name>
<dbReference type="EMBL" id="QOHO01000135">
    <property type="protein sequence ID" value="RFZ75621.1"/>
    <property type="molecule type" value="Genomic_DNA"/>
</dbReference>
<sequence>MDFLKQIAVGIQHEYENIKSMSKTYGELEKNIMEYNKKLIWEGNKYHDFISKEMLELMKRDIGNINIEN</sequence>
<dbReference type="RefSeq" id="WP_117420190.1">
    <property type="nucleotide sequence ID" value="NZ_QOHO01000135.1"/>
</dbReference>
<gene>
    <name evidence="1" type="ORF">DS742_28005</name>
</gene>
<proteinExistence type="predicted"/>
<evidence type="ECO:0000313" key="1">
    <source>
        <dbReference type="EMBL" id="RFZ75621.1"/>
    </source>
</evidence>
<dbReference type="AlphaFoldDB" id="A0A3E2N3X8"/>
<organism evidence="1 2">
    <name type="scientific">Lacrimispora amygdalina</name>
    <dbReference type="NCBI Taxonomy" id="253257"/>
    <lineage>
        <taxon>Bacteria</taxon>
        <taxon>Bacillati</taxon>
        <taxon>Bacillota</taxon>
        <taxon>Clostridia</taxon>
        <taxon>Lachnospirales</taxon>
        <taxon>Lachnospiraceae</taxon>
        <taxon>Lacrimispora</taxon>
    </lineage>
</organism>